<dbReference type="RefSeq" id="WP_141268319.1">
    <property type="nucleotide sequence ID" value="NZ_BJLH01000001.1"/>
</dbReference>
<proteinExistence type="predicted"/>
<keyword evidence="2" id="KW-1185">Reference proteome</keyword>
<evidence type="ECO:0000313" key="2">
    <source>
        <dbReference type="Proteomes" id="UP000318242"/>
    </source>
</evidence>
<dbReference type="AlphaFoldDB" id="A0A4Y3IHN9"/>
<name>A0A4Y3IHN9_9VIBR</name>
<accession>A0A4Y3IHN9</accession>
<dbReference type="EMBL" id="BJLH01000001">
    <property type="protein sequence ID" value="GEA58901.1"/>
    <property type="molecule type" value="Genomic_DNA"/>
</dbReference>
<evidence type="ECO:0000313" key="1">
    <source>
        <dbReference type="EMBL" id="GEA58901.1"/>
    </source>
</evidence>
<comment type="caution">
    <text evidence="1">The sequence shown here is derived from an EMBL/GenBank/DDBJ whole genome shotgun (WGS) entry which is preliminary data.</text>
</comment>
<gene>
    <name evidence="1" type="ORF">VCO01S_00940</name>
</gene>
<dbReference type="PROSITE" id="PS51257">
    <property type="entry name" value="PROKAR_LIPOPROTEIN"/>
    <property type="match status" value="1"/>
</dbReference>
<organism evidence="1 2">
    <name type="scientific">Vibrio comitans NBRC 102076</name>
    <dbReference type="NCBI Taxonomy" id="1219078"/>
    <lineage>
        <taxon>Bacteria</taxon>
        <taxon>Pseudomonadati</taxon>
        <taxon>Pseudomonadota</taxon>
        <taxon>Gammaproteobacteria</taxon>
        <taxon>Vibrionales</taxon>
        <taxon>Vibrionaceae</taxon>
        <taxon>Vibrio</taxon>
    </lineage>
</organism>
<protein>
    <recommendedName>
        <fullName evidence="3">Lipoprotein</fullName>
    </recommendedName>
</protein>
<reference evidence="1 2" key="1">
    <citation type="submission" date="2019-06" db="EMBL/GenBank/DDBJ databases">
        <title>Whole genome shotgun sequence of Vibrio comitans NBRC 102076.</title>
        <authorList>
            <person name="Hosoyama A."/>
            <person name="Uohara A."/>
            <person name="Ohji S."/>
            <person name="Ichikawa N."/>
        </authorList>
    </citation>
    <scope>NUCLEOTIDE SEQUENCE [LARGE SCALE GENOMIC DNA]</scope>
    <source>
        <strain evidence="1 2">NBRC 102076</strain>
    </source>
</reference>
<sequence length="463" mass="49700">MKKPALLVSAALLIGCGGDSDKDSQPTTGSATVSTKDALRFMQQNLSGNGRLGSPVTCADFFAQVSEQEYGEQPRINNVFDFHHTVNLTQCVIGEAYANQDNLYLKGAFNLFSLATDGSSDINVVTSCSIMKIPMHNGNGGNFQCLAGDYGPSVMITTQGLSLGTDGILRFVSKNETAGKVSLMEYDGYSDQAIEVAEINFTVDESVSSPLPGYYTYVTDGNKVLIAGNGPVYDETITDGSGHYETTAIYSNGALDYYRTTKPSAQGSYQVDDFAITYELKGHTTITNLNRTSENDEPVYIQGFDTIYAGKNDLFMLRTVDVGDGSLKRGIYTLNPHTGETTLVNGTKYFSSVVESDLNGESVFWVTYSNGPVAGPQNLQKLAILNDDLSISQHDDLLNGVINLDGPDTIYLDPIAGGVKAYVLAGGGNIADGKLAFLSNIDGVVMEEPSEKNSIESITRIIK</sequence>
<dbReference type="Proteomes" id="UP000318242">
    <property type="component" value="Unassembled WGS sequence"/>
</dbReference>
<evidence type="ECO:0008006" key="3">
    <source>
        <dbReference type="Google" id="ProtNLM"/>
    </source>
</evidence>